<dbReference type="Proteomes" id="UP000245754">
    <property type="component" value="Unassembled WGS sequence"/>
</dbReference>
<accession>A0A316ETS3</accession>
<dbReference type="EMBL" id="QGGT01000003">
    <property type="protein sequence ID" value="PWK34137.1"/>
    <property type="molecule type" value="Genomic_DNA"/>
</dbReference>
<dbReference type="RefSeq" id="WP_109584186.1">
    <property type="nucleotide sequence ID" value="NZ_JACBYU010000004.1"/>
</dbReference>
<keyword evidence="2" id="KW-1185">Reference proteome</keyword>
<evidence type="ECO:0000313" key="2">
    <source>
        <dbReference type="Proteomes" id="UP000245754"/>
    </source>
</evidence>
<sequence>MEELLPYYERELAYLRRYSRDFAERYPKIAGRLAMSADNCDDPHVERMIESFAFLTARISKKLDDDYPELTDSLLEVMYPHYLRPFPSCSIVHFEASAGTDKLTAPIAIARGAMLETRDIGRTRCNFRTVYDVNLSSVSVVEARYDRTVLAPRTVSLPKGATGAIRVTIDAGPERDLAKVGLDTLRLYLDGEPSFIAVLGDALHLHTAAAYVEGKLPGVWHRLQEVPLKPVGYAENEALLDAPARSHPAYRLLTEHFAFGEKFNFIDLDLKAIRRAFGVDAEGRSGVRRATLHLVLHDLRADSPAARQLENVSADHLRAHCSPVINLFDLNADPIDLDHTRVAYPVVASSQAASSYEVYAINRVTLVRKGEQGQTLGEFRPFYSLHHGETPGDTQGYWVARRNPAMLAKSPGFETELSIVDLQFDPIVPQTSTLSLNVTCSNRDLPATLAFGSREGDLTLKGSSSARTIRFLRKPTASMRLPGGRESQWRLISLLALNHLSLVQNGLSTLKEMLRLHDLSHAGVTARQIDGLVQLDYKPTTQWLAGKPFATFVRGLEVRLTLDEDAFVGTGLHRFIRVMDHFFGLYVHLNSFVQLVVVSRRTGKELIQCAPRSGESILL</sequence>
<dbReference type="AlphaFoldDB" id="A0A316ETS3"/>
<evidence type="ECO:0000313" key="1">
    <source>
        <dbReference type="EMBL" id="PWK34137.1"/>
    </source>
</evidence>
<reference evidence="1 2" key="1">
    <citation type="submission" date="2018-05" db="EMBL/GenBank/DDBJ databases">
        <title>Genomic Encyclopedia of Type Strains, Phase IV (KMG-V): Genome sequencing to study the core and pangenomes of soil and plant-associated prokaryotes.</title>
        <authorList>
            <person name="Whitman W."/>
        </authorList>
    </citation>
    <scope>NUCLEOTIDE SEQUENCE [LARGE SCALE GENOMIC DNA]</scope>
    <source>
        <strain evidence="1 2">SLV-132</strain>
    </source>
</reference>
<dbReference type="PANTHER" id="PTHR35370:SF1">
    <property type="entry name" value="TYPE VI SECRETION SYSTEM COMPONENT TSSF1"/>
    <property type="match status" value="1"/>
</dbReference>
<dbReference type="NCBIfam" id="TIGR03359">
    <property type="entry name" value="VI_chp_6"/>
    <property type="match status" value="1"/>
</dbReference>
<dbReference type="Pfam" id="PF05947">
    <property type="entry name" value="T6SS_TssF"/>
    <property type="match status" value="1"/>
</dbReference>
<name>A0A316ETS3_9BURK</name>
<organism evidence="1 2">
    <name type="scientific">Cupriavidus plantarum</name>
    <dbReference type="NCBI Taxonomy" id="942865"/>
    <lineage>
        <taxon>Bacteria</taxon>
        <taxon>Pseudomonadati</taxon>
        <taxon>Pseudomonadota</taxon>
        <taxon>Betaproteobacteria</taxon>
        <taxon>Burkholderiales</taxon>
        <taxon>Burkholderiaceae</taxon>
        <taxon>Cupriavidus</taxon>
    </lineage>
</organism>
<gene>
    <name evidence="1" type="ORF">C7419_103456</name>
</gene>
<dbReference type="PIRSF" id="PIRSF028304">
    <property type="entry name" value="UCP028304"/>
    <property type="match status" value="1"/>
</dbReference>
<protein>
    <submittedName>
        <fullName evidence="1">Type VI secretion system protein ImpG</fullName>
    </submittedName>
</protein>
<dbReference type="PANTHER" id="PTHR35370">
    <property type="entry name" value="CYTOPLASMIC PROTEIN-RELATED-RELATED"/>
    <property type="match status" value="1"/>
</dbReference>
<comment type="caution">
    <text evidence="1">The sequence shown here is derived from an EMBL/GenBank/DDBJ whole genome shotgun (WGS) entry which is preliminary data.</text>
</comment>
<dbReference type="InterPro" id="IPR010272">
    <property type="entry name" value="T6SS_TssF"/>
</dbReference>
<proteinExistence type="predicted"/>
<dbReference type="OrthoDB" id="9763676at2"/>